<dbReference type="GO" id="GO:0004518">
    <property type="term" value="F:nuclease activity"/>
    <property type="evidence" value="ECO:0007669"/>
    <property type="project" value="UniProtKB-KW"/>
</dbReference>
<dbReference type="GO" id="GO:0005737">
    <property type="term" value="C:cytoplasm"/>
    <property type="evidence" value="ECO:0007669"/>
    <property type="project" value="TreeGrafter"/>
</dbReference>
<dbReference type="GO" id="GO:0046872">
    <property type="term" value="F:metal ion binding"/>
    <property type="evidence" value="ECO:0007669"/>
    <property type="project" value="UniProtKB-KW"/>
</dbReference>
<evidence type="ECO:0000313" key="13">
    <source>
        <dbReference type="Proteomes" id="UP000799424"/>
    </source>
</evidence>
<evidence type="ECO:0000256" key="5">
    <source>
        <dbReference type="ARBA" id="ARBA00022723"/>
    </source>
</evidence>
<sequence>MTNSNAPQHLGDGHNWPRDQNYWHATQHGEWLSTAQIAPTHSDQTEAPVNPKAIRLLSWNIDFRVGFGRERMASALHYLGKLVTSTSPEVPIVIFFQEMVSSDLEQIQESDWVKRHFYVTDHDNQNWESLTYGTTTLVDRRLSIQSVFRVPWHSGMGRDGLFVDLALSNAQQPDVDAKTLRLCNTHLESLAADPPIRPLQLAAAAQYLNRVVYVPCTLLAGDLNAIQSFDRALPSLNELTDTYLELGGQEDTEEGYTWGPQARKWSREQFGSSRMDKILFSGCLQPKNFSRIGMGLKVADDVLEEVEREVEGGFVTDHYGVMGEFELTEGWRFVGSDSERSVENGSEIS</sequence>
<evidence type="ECO:0000256" key="1">
    <source>
        <dbReference type="ARBA" id="ARBA00001936"/>
    </source>
</evidence>
<dbReference type="Proteomes" id="UP000799424">
    <property type="component" value="Unassembled WGS sequence"/>
</dbReference>
<reference evidence="12" key="1">
    <citation type="journal article" date="2020" name="Stud. Mycol.">
        <title>101 Dothideomycetes genomes: a test case for predicting lifestyles and emergence of pathogens.</title>
        <authorList>
            <person name="Haridas S."/>
            <person name="Albert R."/>
            <person name="Binder M."/>
            <person name="Bloem J."/>
            <person name="Labutti K."/>
            <person name="Salamov A."/>
            <person name="Andreopoulos B."/>
            <person name="Baker S."/>
            <person name="Barry K."/>
            <person name="Bills G."/>
            <person name="Bluhm B."/>
            <person name="Cannon C."/>
            <person name="Castanera R."/>
            <person name="Culley D."/>
            <person name="Daum C."/>
            <person name="Ezra D."/>
            <person name="Gonzalez J."/>
            <person name="Henrissat B."/>
            <person name="Kuo A."/>
            <person name="Liang C."/>
            <person name="Lipzen A."/>
            <person name="Lutzoni F."/>
            <person name="Magnuson J."/>
            <person name="Mondo S."/>
            <person name="Nolan M."/>
            <person name="Ohm R."/>
            <person name="Pangilinan J."/>
            <person name="Park H.-J."/>
            <person name="Ramirez L."/>
            <person name="Alfaro M."/>
            <person name="Sun H."/>
            <person name="Tritt A."/>
            <person name="Yoshinaga Y."/>
            <person name="Zwiers L.-H."/>
            <person name="Turgeon B."/>
            <person name="Goodwin S."/>
            <person name="Spatafora J."/>
            <person name="Crous P."/>
            <person name="Grigoriev I."/>
        </authorList>
    </citation>
    <scope>NUCLEOTIDE SEQUENCE</scope>
    <source>
        <strain evidence="12">CBS 113818</strain>
    </source>
</reference>
<dbReference type="GO" id="GO:0070260">
    <property type="term" value="F:5'-tyrosyl-DNA phosphodiesterase activity"/>
    <property type="evidence" value="ECO:0007669"/>
    <property type="project" value="TreeGrafter"/>
</dbReference>
<organism evidence="12 13">
    <name type="scientific">Ophiobolus disseminans</name>
    <dbReference type="NCBI Taxonomy" id="1469910"/>
    <lineage>
        <taxon>Eukaryota</taxon>
        <taxon>Fungi</taxon>
        <taxon>Dikarya</taxon>
        <taxon>Ascomycota</taxon>
        <taxon>Pezizomycotina</taxon>
        <taxon>Dothideomycetes</taxon>
        <taxon>Pleosporomycetidae</taxon>
        <taxon>Pleosporales</taxon>
        <taxon>Pleosporineae</taxon>
        <taxon>Phaeosphaeriaceae</taxon>
        <taxon>Ophiobolus</taxon>
    </lineage>
</organism>
<keyword evidence="8" id="KW-0460">Magnesium</keyword>
<evidence type="ECO:0000313" key="12">
    <source>
        <dbReference type="EMBL" id="KAF2832505.1"/>
    </source>
</evidence>
<dbReference type="GO" id="GO:0006302">
    <property type="term" value="P:double-strand break repair"/>
    <property type="evidence" value="ECO:0007669"/>
    <property type="project" value="TreeGrafter"/>
</dbReference>
<dbReference type="OrthoDB" id="9975959at2759"/>
<keyword evidence="10" id="KW-0539">Nucleus</keyword>
<keyword evidence="13" id="KW-1185">Reference proteome</keyword>
<evidence type="ECO:0000256" key="4">
    <source>
        <dbReference type="ARBA" id="ARBA00022722"/>
    </source>
</evidence>
<evidence type="ECO:0000256" key="7">
    <source>
        <dbReference type="ARBA" id="ARBA00022801"/>
    </source>
</evidence>
<evidence type="ECO:0000256" key="2">
    <source>
        <dbReference type="ARBA" id="ARBA00001946"/>
    </source>
</evidence>
<comment type="cofactor">
    <cofactor evidence="1">
        <name>Mn(2+)</name>
        <dbReference type="ChEBI" id="CHEBI:29035"/>
    </cofactor>
</comment>
<feature type="domain" description="Endonuclease/exonuclease/phosphatase" evidence="11">
    <location>
        <begin position="57"/>
        <end position="287"/>
    </location>
</feature>
<accession>A0A6A7AIT7</accession>
<dbReference type="InterPro" id="IPR051547">
    <property type="entry name" value="TDP2-like"/>
</dbReference>
<protein>
    <recommendedName>
        <fullName evidence="11">Endonuclease/exonuclease/phosphatase domain-containing protein</fullName>
    </recommendedName>
</protein>
<evidence type="ECO:0000256" key="8">
    <source>
        <dbReference type="ARBA" id="ARBA00022842"/>
    </source>
</evidence>
<dbReference type="InterPro" id="IPR036691">
    <property type="entry name" value="Endo/exonu/phosph_ase_sf"/>
</dbReference>
<keyword evidence="7" id="KW-0378">Hydrolase</keyword>
<comment type="cofactor">
    <cofactor evidence="2">
        <name>Mg(2+)</name>
        <dbReference type="ChEBI" id="CHEBI:18420"/>
    </cofactor>
</comment>
<dbReference type="InterPro" id="IPR005135">
    <property type="entry name" value="Endo/exonuclease/phosphatase"/>
</dbReference>
<keyword evidence="6" id="KW-0227">DNA damage</keyword>
<dbReference type="Gene3D" id="3.60.10.10">
    <property type="entry name" value="Endonuclease/exonuclease/phosphatase"/>
    <property type="match status" value="1"/>
</dbReference>
<evidence type="ECO:0000256" key="3">
    <source>
        <dbReference type="ARBA" id="ARBA00004322"/>
    </source>
</evidence>
<dbReference type="PANTHER" id="PTHR15822">
    <property type="entry name" value="TRAF AND TNF RECEPTOR-ASSOCIATED PROTEIN"/>
    <property type="match status" value="1"/>
</dbReference>
<evidence type="ECO:0000256" key="6">
    <source>
        <dbReference type="ARBA" id="ARBA00022763"/>
    </source>
</evidence>
<dbReference type="AlphaFoldDB" id="A0A6A7AIT7"/>
<dbReference type="EMBL" id="MU006217">
    <property type="protein sequence ID" value="KAF2832505.1"/>
    <property type="molecule type" value="Genomic_DNA"/>
</dbReference>
<evidence type="ECO:0000256" key="10">
    <source>
        <dbReference type="ARBA" id="ARBA00023242"/>
    </source>
</evidence>
<keyword evidence="9" id="KW-0234">DNA repair</keyword>
<proteinExistence type="predicted"/>
<evidence type="ECO:0000259" key="11">
    <source>
        <dbReference type="Pfam" id="PF03372"/>
    </source>
</evidence>
<dbReference type="Pfam" id="PF03372">
    <property type="entry name" value="Exo_endo_phos"/>
    <property type="match status" value="1"/>
</dbReference>
<dbReference type="SUPFAM" id="SSF56219">
    <property type="entry name" value="DNase I-like"/>
    <property type="match status" value="1"/>
</dbReference>
<dbReference type="PANTHER" id="PTHR15822:SF4">
    <property type="entry name" value="TYROSYL-DNA PHOSPHODIESTERASE 2"/>
    <property type="match status" value="1"/>
</dbReference>
<comment type="subcellular location">
    <subcellularLocation>
        <location evidence="3">Nucleus</location>
        <location evidence="3">PML body</location>
    </subcellularLocation>
</comment>
<evidence type="ECO:0000256" key="9">
    <source>
        <dbReference type="ARBA" id="ARBA00023204"/>
    </source>
</evidence>
<keyword evidence="4" id="KW-0540">Nuclease</keyword>
<gene>
    <name evidence="12" type="ORF">CC86DRAFT_377663</name>
</gene>
<dbReference type="CDD" id="cd09080">
    <property type="entry name" value="TDP2"/>
    <property type="match status" value="1"/>
</dbReference>
<keyword evidence="5" id="KW-0479">Metal-binding</keyword>
<dbReference type="GO" id="GO:0003697">
    <property type="term" value="F:single-stranded DNA binding"/>
    <property type="evidence" value="ECO:0007669"/>
    <property type="project" value="TreeGrafter"/>
</dbReference>
<name>A0A6A7AIT7_9PLEO</name>